<evidence type="ECO:0000256" key="3">
    <source>
        <dbReference type="ARBA" id="ARBA00022917"/>
    </source>
</evidence>
<dbReference type="InterPro" id="IPR023584">
    <property type="entry name" value="Ribosome_recyc_fac_dom"/>
</dbReference>
<dbReference type="Proteomes" id="UP000515163">
    <property type="component" value="Unplaced"/>
</dbReference>
<dbReference type="InterPro" id="IPR002661">
    <property type="entry name" value="Ribosome_recyc_fac"/>
</dbReference>
<dbReference type="OrthoDB" id="407355at2759"/>
<dbReference type="SUPFAM" id="SSF55194">
    <property type="entry name" value="Ribosome recycling factor, RRF"/>
    <property type="match status" value="1"/>
</dbReference>
<dbReference type="Pfam" id="PF01765">
    <property type="entry name" value="RRF"/>
    <property type="match status" value="1"/>
</dbReference>
<gene>
    <name evidence="8" type="primary">LOC116300972</name>
</gene>
<keyword evidence="7" id="KW-1185">Reference proteome</keyword>
<dbReference type="GO" id="GO:0043023">
    <property type="term" value="F:ribosomal large subunit binding"/>
    <property type="evidence" value="ECO:0007669"/>
    <property type="project" value="TreeGrafter"/>
</dbReference>
<evidence type="ECO:0000256" key="4">
    <source>
        <dbReference type="ARBA" id="ARBA00033107"/>
    </source>
</evidence>
<sequence length="238" mass="26686">MFSRVLTSRVSGLMVFNTAQTTCTRLSAVRFLSAKKGKAKKKVGGTVAYDPELAEGLVDFDKIRRNMESTVDKLKQDFTTKINVQLRPNSFDTIRVPTDEGKTILSELGEIKFKGTEMFVVDMSASPGSTKAAAHAIKESTVNLEPVIDGHCISVPIPKVTQEYRQNLVKLARQASEQSKQSIRRVRQKAMGDVRKNKKGRSEDDIKLVEKMIQQLTDEYSSDTDLLTEEKTKDLLRK</sequence>
<dbReference type="InterPro" id="IPR036191">
    <property type="entry name" value="RRF_sf"/>
</dbReference>
<organism evidence="7 8">
    <name type="scientific">Actinia tenebrosa</name>
    <name type="common">Australian red waratah sea anemone</name>
    <dbReference type="NCBI Taxonomy" id="6105"/>
    <lineage>
        <taxon>Eukaryota</taxon>
        <taxon>Metazoa</taxon>
        <taxon>Cnidaria</taxon>
        <taxon>Anthozoa</taxon>
        <taxon>Hexacorallia</taxon>
        <taxon>Actiniaria</taxon>
        <taxon>Actiniidae</taxon>
        <taxon>Actinia</taxon>
    </lineage>
</organism>
<accession>A0A6P8IGE9</accession>
<evidence type="ECO:0000256" key="1">
    <source>
        <dbReference type="ARBA" id="ARBA00005912"/>
    </source>
</evidence>
<dbReference type="GO" id="GO:0005739">
    <property type="term" value="C:mitochondrion"/>
    <property type="evidence" value="ECO:0007669"/>
    <property type="project" value="TreeGrafter"/>
</dbReference>
<dbReference type="GeneID" id="116300972"/>
<proteinExistence type="inferred from homology"/>
<dbReference type="PANTHER" id="PTHR20982:SF3">
    <property type="entry name" value="MITOCHONDRIAL RIBOSOME RECYCLING FACTOR PSEUDO 1"/>
    <property type="match status" value="1"/>
</dbReference>
<comment type="similarity">
    <text evidence="1">Belongs to the RRF family.</text>
</comment>
<feature type="region of interest" description="Disordered" evidence="5">
    <location>
        <begin position="180"/>
        <end position="204"/>
    </location>
</feature>
<evidence type="ECO:0000256" key="5">
    <source>
        <dbReference type="SAM" id="MobiDB-lite"/>
    </source>
</evidence>
<protein>
    <recommendedName>
        <fullName evidence="2">Ribosome-recycling factor, mitochondrial</fullName>
    </recommendedName>
    <alternativeName>
        <fullName evidence="4">Ribosome-releasing factor, mitochondrial</fullName>
    </alternativeName>
</protein>
<reference evidence="8" key="1">
    <citation type="submission" date="2025-08" db="UniProtKB">
        <authorList>
            <consortium name="RefSeq"/>
        </authorList>
    </citation>
    <scope>IDENTIFICATION</scope>
    <source>
        <tissue evidence="8">Tentacle</tissue>
    </source>
</reference>
<feature type="compositionally biased region" description="Basic and acidic residues" evidence="5">
    <location>
        <begin position="190"/>
        <end position="204"/>
    </location>
</feature>
<dbReference type="RefSeq" id="XP_031565814.1">
    <property type="nucleotide sequence ID" value="XM_031709954.1"/>
</dbReference>
<evidence type="ECO:0000259" key="6">
    <source>
        <dbReference type="Pfam" id="PF01765"/>
    </source>
</evidence>
<dbReference type="KEGG" id="aten:116300972"/>
<name>A0A6P8IGE9_ACTTE</name>
<dbReference type="Gene3D" id="1.10.132.20">
    <property type="entry name" value="Ribosome-recycling factor"/>
    <property type="match status" value="1"/>
</dbReference>
<keyword evidence="3" id="KW-0648">Protein biosynthesis</keyword>
<dbReference type="InParanoid" id="A0A6P8IGE9"/>
<dbReference type="AlphaFoldDB" id="A0A6P8IGE9"/>
<dbReference type="GO" id="GO:0006412">
    <property type="term" value="P:translation"/>
    <property type="evidence" value="ECO:0007669"/>
    <property type="project" value="UniProtKB-KW"/>
</dbReference>
<dbReference type="Gene3D" id="3.30.1360.40">
    <property type="match status" value="1"/>
</dbReference>
<dbReference type="PANTHER" id="PTHR20982">
    <property type="entry name" value="RIBOSOME RECYCLING FACTOR"/>
    <property type="match status" value="1"/>
</dbReference>
<evidence type="ECO:0000313" key="8">
    <source>
        <dbReference type="RefSeq" id="XP_031565814.1"/>
    </source>
</evidence>
<evidence type="ECO:0000313" key="7">
    <source>
        <dbReference type="Proteomes" id="UP000515163"/>
    </source>
</evidence>
<evidence type="ECO:0000256" key="2">
    <source>
        <dbReference type="ARBA" id="ARBA00020581"/>
    </source>
</evidence>
<feature type="domain" description="Ribosome recycling factor" evidence="6">
    <location>
        <begin position="74"/>
        <end position="236"/>
    </location>
</feature>